<evidence type="ECO:0000313" key="1">
    <source>
        <dbReference type="Proteomes" id="UP000046393"/>
    </source>
</evidence>
<dbReference type="Proteomes" id="UP000046393">
    <property type="component" value="Unplaced"/>
</dbReference>
<keyword evidence="1" id="KW-1185">Reference proteome</keyword>
<dbReference type="STRING" id="451379.A0A0N5B0S3"/>
<dbReference type="InterPro" id="IPR036734">
    <property type="entry name" value="Neur_chan_lig-bd_sf"/>
</dbReference>
<dbReference type="SUPFAM" id="SSF63712">
    <property type="entry name" value="Nicotinic receptor ligand binding domain-like"/>
    <property type="match status" value="1"/>
</dbReference>
<dbReference type="AlphaFoldDB" id="A0A0N5B0S3"/>
<dbReference type="WBParaSite" id="SMUV_0001087501-mRNA-1">
    <property type="protein sequence ID" value="SMUV_0001087501-mRNA-1"/>
    <property type="gene ID" value="SMUV_0001087501"/>
</dbReference>
<name>A0A0N5B0S3_9BILA</name>
<protein>
    <submittedName>
        <fullName evidence="2">Neur_chan_LBD domain-containing protein</fullName>
    </submittedName>
</protein>
<evidence type="ECO:0000313" key="2">
    <source>
        <dbReference type="WBParaSite" id="SMUV_0001087501-mRNA-1"/>
    </source>
</evidence>
<reference evidence="2" key="1">
    <citation type="submission" date="2017-02" db="UniProtKB">
        <authorList>
            <consortium name="WormBaseParasite"/>
        </authorList>
    </citation>
    <scope>IDENTIFICATION</scope>
</reference>
<sequence>MCKVLLLLVTFASATIDIPVIIDREFSRQFETDFLTDYDGERPPNNSIQVNVVFDIKYLKWMPDSALLVAELIQSWEDTRLLFPPQLSIFVPDEKKLWSPDSYFENAIDIHWDNKRSRRLNRGFVYQKERVKLLLPCSNGYSAFNDTDCCQRVSIVFGSFDNAAVKFIKYSVTKVIFSCNTSTTVSNTLSYCIKDQDTISPNGQKLYHLEVDVTRNNATAALNCQKYY</sequence>
<dbReference type="GO" id="GO:0016020">
    <property type="term" value="C:membrane"/>
    <property type="evidence" value="ECO:0007669"/>
    <property type="project" value="InterPro"/>
</dbReference>
<accession>A0A0N5B0S3</accession>
<organism evidence="1 2">
    <name type="scientific">Syphacia muris</name>
    <dbReference type="NCBI Taxonomy" id="451379"/>
    <lineage>
        <taxon>Eukaryota</taxon>
        <taxon>Metazoa</taxon>
        <taxon>Ecdysozoa</taxon>
        <taxon>Nematoda</taxon>
        <taxon>Chromadorea</taxon>
        <taxon>Rhabditida</taxon>
        <taxon>Spirurina</taxon>
        <taxon>Oxyuridomorpha</taxon>
        <taxon>Oxyuroidea</taxon>
        <taxon>Oxyuridae</taxon>
        <taxon>Syphacia</taxon>
    </lineage>
</organism>
<proteinExistence type="predicted"/>
<dbReference type="Gene3D" id="2.70.170.10">
    <property type="entry name" value="Neurotransmitter-gated ion-channel ligand-binding domain"/>
    <property type="match status" value="1"/>
</dbReference>
<dbReference type="GO" id="GO:0005230">
    <property type="term" value="F:extracellular ligand-gated monoatomic ion channel activity"/>
    <property type="evidence" value="ECO:0007669"/>
    <property type="project" value="InterPro"/>
</dbReference>